<dbReference type="InterPro" id="IPR041522">
    <property type="entry name" value="CdaR_GGDEF"/>
</dbReference>
<dbReference type="Pfam" id="PF17853">
    <property type="entry name" value="GGDEF_2"/>
    <property type="match status" value="1"/>
</dbReference>
<reference evidence="5" key="1">
    <citation type="submission" date="2024-07" db="EMBL/GenBank/DDBJ databases">
        <authorList>
            <person name="Li J."/>
            <person name="Wei H."/>
            <person name="Ma J."/>
        </authorList>
    </citation>
    <scope>NUCLEOTIDE SEQUENCE</scope>
    <source>
        <strain evidence="5">AMU7</strain>
    </source>
</reference>
<feature type="domain" description="CdaR GGDEF-like" evidence="4">
    <location>
        <begin position="158"/>
        <end position="280"/>
    </location>
</feature>
<organism evidence="5">
    <name type="scientific">Paenarthrobacter sp. AMU7</name>
    <dbReference type="NCBI Taxonomy" id="3162492"/>
    <lineage>
        <taxon>Bacteria</taxon>
        <taxon>Bacillati</taxon>
        <taxon>Actinomycetota</taxon>
        <taxon>Actinomycetes</taxon>
        <taxon>Micrococcales</taxon>
        <taxon>Micrococcaceae</taxon>
        <taxon>Paenarthrobacter</taxon>
    </lineage>
</organism>
<dbReference type="PANTHER" id="PTHR33744:SF15">
    <property type="entry name" value="CARBOHYDRATE DIACID REGULATOR"/>
    <property type="match status" value="1"/>
</dbReference>
<dbReference type="Pfam" id="PF13556">
    <property type="entry name" value="HTH_30"/>
    <property type="match status" value="1"/>
</dbReference>
<name>A0AB39YRJ5_9MICC</name>
<sequence>MAATTIRTGSGPLTPALAQQIAGDTSHIVGFNILITDAHGTVIGSGDTSRVGSFHEASLEVIRTRLSATHSAAQARALEGVKPGVTLPILLNGQAVGTVGITGSPAQVTRFGLMVERQTEILLHQASLLRSTLQRERELEDLVRSILAFDPLVTGHSTLLDQANDQGVDLTASRVAVVVHTPGRTPVPSTTSEWLPRALVLLRESFQHRQTIAVSISANRYVVFAHPTPDGMDGILSQARHCVEQFRTHLGSDVEIGIGTEGAGPTQMRTAYEDAADALHLGRRITRRSVTTIDEVRMEQLLSGIGLRARQRYTAAVAEPLMAAGDWNTVRSTVIAWCESGFSLVGAARRLHIHRNTLIHRLERIEHLQGWTTRTAVAYLALYLACKTNEFDAGEPSDS</sequence>
<evidence type="ECO:0000259" key="3">
    <source>
        <dbReference type="Pfam" id="PF13556"/>
    </source>
</evidence>
<dbReference type="AlphaFoldDB" id="A0AB39YRJ5"/>
<dbReference type="PANTHER" id="PTHR33744">
    <property type="entry name" value="CARBOHYDRATE DIACID REGULATOR"/>
    <property type="match status" value="1"/>
</dbReference>
<evidence type="ECO:0000256" key="1">
    <source>
        <dbReference type="ARBA" id="ARBA00006754"/>
    </source>
</evidence>
<evidence type="ECO:0000313" key="5">
    <source>
        <dbReference type="EMBL" id="XDV72236.1"/>
    </source>
</evidence>
<dbReference type="Gene3D" id="1.10.10.2840">
    <property type="entry name" value="PucR C-terminal helix-turn-helix domain"/>
    <property type="match status" value="1"/>
</dbReference>
<accession>A0AB39YRJ5</accession>
<dbReference type="InterPro" id="IPR051448">
    <property type="entry name" value="CdaR-like_regulators"/>
</dbReference>
<comment type="similarity">
    <text evidence="1">Belongs to the CdaR family.</text>
</comment>
<evidence type="ECO:0000259" key="2">
    <source>
        <dbReference type="Pfam" id="PF05651"/>
    </source>
</evidence>
<dbReference type="RefSeq" id="WP_207596091.1">
    <property type="nucleotide sequence ID" value="NZ_CP165735.1"/>
</dbReference>
<protein>
    <submittedName>
        <fullName evidence="5">CdaR family transcriptional regulator</fullName>
    </submittedName>
</protein>
<dbReference type="InterPro" id="IPR025736">
    <property type="entry name" value="PucR_C-HTH_dom"/>
</dbReference>
<proteinExistence type="inferred from homology"/>
<evidence type="ECO:0000259" key="4">
    <source>
        <dbReference type="Pfam" id="PF17853"/>
    </source>
</evidence>
<feature type="domain" description="Putative sugar diacid recognition" evidence="2">
    <location>
        <begin position="13"/>
        <end position="144"/>
    </location>
</feature>
<gene>
    <name evidence="5" type="ORF">ABQM86_03355</name>
</gene>
<dbReference type="InterPro" id="IPR008599">
    <property type="entry name" value="Diacid_rec"/>
</dbReference>
<dbReference type="EMBL" id="CP165735">
    <property type="protein sequence ID" value="XDV72236.1"/>
    <property type="molecule type" value="Genomic_DNA"/>
</dbReference>
<dbReference type="InterPro" id="IPR042070">
    <property type="entry name" value="PucR_C-HTH_sf"/>
</dbReference>
<feature type="domain" description="PucR C-terminal helix-turn-helix" evidence="3">
    <location>
        <begin position="332"/>
        <end position="387"/>
    </location>
</feature>
<dbReference type="Pfam" id="PF05651">
    <property type="entry name" value="Diacid_rec"/>
    <property type="match status" value="1"/>
</dbReference>